<dbReference type="AlphaFoldDB" id="A0A840UVJ0"/>
<evidence type="ECO:0000313" key="8">
    <source>
        <dbReference type="Proteomes" id="UP000539642"/>
    </source>
</evidence>
<comment type="subcellular location">
    <subcellularLocation>
        <location evidence="1">Cell membrane</location>
    </subcellularLocation>
</comment>
<keyword evidence="2" id="KW-1003">Cell membrane</keyword>
<dbReference type="Proteomes" id="UP000539642">
    <property type="component" value="Unassembled WGS sequence"/>
</dbReference>
<keyword evidence="4 6" id="KW-1133">Transmembrane helix</keyword>
<dbReference type="GO" id="GO:0005886">
    <property type="term" value="C:plasma membrane"/>
    <property type="evidence" value="ECO:0007669"/>
    <property type="project" value="UniProtKB-SubCell"/>
</dbReference>
<accession>A0A840UVJ0</accession>
<protein>
    <submittedName>
        <fullName evidence="7">Na+-transporting methylmalonyl-CoA/oxaloacetate decarboxylase gamma subunit</fullName>
    </submittedName>
</protein>
<dbReference type="InterPro" id="IPR005899">
    <property type="entry name" value="Na_pump_deCOase"/>
</dbReference>
<dbReference type="Pfam" id="PF04277">
    <property type="entry name" value="OAD_gamma"/>
    <property type="match status" value="1"/>
</dbReference>
<evidence type="ECO:0000313" key="7">
    <source>
        <dbReference type="EMBL" id="MBB5349725.1"/>
    </source>
</evidence>
<evidence type="ECO:0000256" key="6">
    <source>
        <dbReference type="SAM" id="Phobius"/>
    </source>
</evidence>
<evidence type="ECO:0000256" key="2">
    <source>
        <dbReference type="ARBA" id="ARBA00022475"/>
    </source>
</evidence>
<sequence>MIFAGLKLMVVGMTTVMLFLLLMIYFIKLVAFLTKGAAAREIQAIANDRAILASKRKKAQAVPVPLPVPVPVPGSDGGAQFAVIAAAVAAYETDMGIRE</sequence>
<evidence type="ECO:0000256" key="4">
    <source>
        <dbReference type="ARBA" id="ARBA00022989"/>
    </source>
</evidence>
<organism evidence="7 8">
    <name type="scientific">Desulfoprunum benzoelyticum</name>
    <dbReference type="NCBI Taxonomy" id="1506996"/>
    <lineage>
        <taxon>Bacteria</taxon>
        <taxon>Pseudomonadati</taxon>
        <taxon>Thermodesulfobacteriota</taxon>
        <taxon>Desulfobulbia</taxon>
        <taxon>Desulfobulbales</taxon>
        <taxon>Desulfobulbaceae</taxon>
        <taxon>Desulfoprunum</taxon>
    </lineage>
</organism>
<evidence type="ECO:0000256" key="5">
    <source>
        <dbReference type="ARBA" id="ARBA00023136"/>
    </source>
</evidence>
<evidence type="ECO:0000256" key="1">
    <source>
        <dbReference type="ARBA" id="ARBA00004236"/>
    </source>
</evidence>
<keyword evidence="3 6" id="KW-0812">Transmembrane</keyword>
<keyword evidence="5 6" id="KW-0472">Membrane</keyword>
<dbReference type="EMBL" id="JACHEO010000038">
    <property type="protein sequence ID" value="MBB5349725.1"/>
    <property type="molecule type" value="Genomic_DNA"/>
</dbReference>
<dbReference type="GO" id="GO:0036376">
    <property type="term" value="P:sodium ion export across plasma membrane"/>
    <property type="evidence" value="ECO:0007669"/>
    <property type="project" value="InterPro"/>
</dbReference>
<dbReference type="GO" id="GO:0015081">
    <property type="term" value="F:sodium ion transmembrane transporter activity"/>
    <property type="evidence" value="ECO:0007669"/>
    <property type="project" value="InterPro"/>
</dbReference>
<name>A0A840UVJ0_9BACT</name>
<gene>
    <name evidence="7" type="ORF">HNQ81_003482</name>
</gene>
<comment type="caution">
    <text evidence="7">The sequence shown here is derived from an EMBL/GenBank/DDBJ whole genome shotgun (WGS) entry which is preliminary data.</text>
</comment>
<proteinExistence type="predicted"/>
<dbReference type="RefSeq" id="WP_183352584.1">
    <property type="nucleotide sequence ID" value="NZ_JACHEO010000038.1"/>
</dbReference>
<keyword evidence="8" id="KW-1185">Reference proteome</keyword>
<evidence type="ECO:0000256" key="3">
    <source>
        <dbReference type="ARBA" id="ARBA00022692"/>
    </source>
</evidence>
<reference evidence="7 8" key="1">
    <citation type="submission" date="2020-08" db="EMBL/GenBank/DDBJ databases">
        <title>Genomic Encyclopedia of Type Strains, Phase IV (KMG-IV): sequencing the most valuable type-strain genomes for metagenomic binning, comparative biology and taxonomic classification.</title>
        <authorList>
            <person name="Goeker M."/>
        </authorList>
    </citation>
    <scope>NUCLEOTIDE SEQUENCE [LARGE SCALE GENOMIC DNA]</scope>
    <source>
        <strain evidence="7 8">DSM 28570</strain>
    </source>
</reference>
<feature type="transmembrane region" description="Helical" evidence="6">
    <location>
        <begin position="6"/>
        <end position="27"/>
    </location>
</feature>